<reference evidence="7" key="2">
    <citation type="submission" date="2022-06" db="UniProtKB">
        <authorList>
            <consortium name="EnsemblMetazoa"/>
        </authorList>
    </citation>
    <scope>IDENTIFICATION</scope>
</reference>
<keyword evidence="4 6" id="KW-0472">Membrane</keyword>
<accession>A0A8R1TPM0</accession>
<sequence>MVKKRNQQLYMSASPEPSSSRNRNRRENLYPDLKRLTKYDFNSVDDNDSNVSYESDHEEEYDDSRQGVHNLSMLTTLEWIQDLLSDLFSLVKKNKCITIIFLFIFILVLIRLCSNAKDETSLLKRYKQQINGILKKNFTTEYQHGINTKAVLRLIGEKWIYQKPTEPYVVLITGTKADILADALGDVFSNVTEKGEIDRIFCNEYKKRQLLESEVAKSLSKYSKSVILHGIDKLRGHAPLYLHSLSDPDHSPFRSALILLTINLFFGSHPICEDAISSHLLNVWDSDYIGEDQIRPILSRISSFLICLED</sequence>
<dbReference type="EnsemblMetazoa" id="OVOC2173.1">
    <property type="protein sequence ID" value="OVOC2173.1"/>
    <property type="gene ID" value="WBGene00238982"/>
</dbReference>
<feature type="region of interest" description="Disordered" evidence="5">
    <location>
        <begin position="1"/>
        <end position="29"/>
    </location>
</feature>
<dbReference type="InterPro" id="IPR038599">
    <property type="entry name" value="LAP1C-like_C_sf"/>
</dbReference>
<dbReference type="Proteomes" id="UP000024404">
    <property type="component" value="Unassembled WGS sequence"/>
</dbReference>
<dbReference type="EMBL" id="CMVM020000072">
    <property type="status" value="NOT_ANNOTATED_CDS"/>
    <property type="molecule type" value="Genomic_DNA"/>
</dbReference>
<comment type="subcellular location">
    <subcellularLocation>
        <location evidence="1">Membrane</location>
    </subcellularLocation>
</comment>
<evidence type="ECO:0000256" key="3">
    <source>
        <dbReference type="ARBA" id="ARBA00022989"/>
    </source>
</evidence>
<feature type="transmembrane region" description="Helical" evidence="6">
    <location>
        <begin position="96"/>
        <end position="112"/>
    </location>
</feature>
<evidence type="ECO:0000313" key="8">
    <source>
        <dbReference type="Proteomes" id="UP000024404"/>
    </source>
</evidence>
<evidence type="ECO:0000256" key="5">
    <source>
        <dbReference type="SAM" id="MobiDB-lite"/>
    </source>
</evidence>
<dbReference type="Gene3D" id="3.40.50.12190">
    <property type="match status" value="1"/>
</dbReference>
<dbReference type="AlphaFoldDB" id="A0A8R1TPM0"/>
<evidence type="ECO:0008006" key="9">
    <source>
        <dbReference type="Google" id="ProtNLM"/>
    </source>
</evidence>
<evidence type="ECO:0000256" key="4">
    <source>
        <dbReference type="ARBA" id="ARBA00023136"/>
    </source>
</evidence>
<dbReference type="GO" id="GO:0016020">
    <property type="term" value="C:membrane"/>
    <property type="evidence" value="ECO:0007669"/>
    <property type="project" value="UniProtKB-SubCell"/>
</dbReference>
<evidence type="ECO:0000256" key="1">
    <source>
        <dbReference type="ARBA" id="ARBA00004370"/>
    </source>
</evidence>
<keyword evidence="3 6" id="KW-1133">Transmembrane helix</keyword>
<name>A0A8R1TPM0_ONCVO</name>
<keyword evidence="2 6" id="KW-0812">Transmembrane</keyword>
<protein>
    <recommendedName>
        <fullName evidence="9">Torsin</fullName>
    </recommendedName>
</protein>
<organism evidence="7 8">
    <name type="scientific">Onchocerca volvulus</name>
    <dbReference type="NCBI Taxonomy" id="6282"/>
    <lineage>
        <taxon>Eukaryota</taxon>
        <taxon>Metazoa</taxon>
        <taxon>Ecdysozoa</taxon>
        <taxon>Nematoda</taxon>
        <taxon>Chromadorea</taxon>
        <taxon>Rhabditida</taxon>
        <taxon>Spirurina</taxon>
        <taxon>Spiruromorpha</taxon>
        <taxon>Filarioidea</taxon>
        <taxon>Onchocercidae</taxon>
        <taxon>Onchocerca</taxon>
    </lineage>
</organism>
<keyword evidence="8" id="KW-1185">Reference proteome</keyword>
<dbReference type="OMA" id="NEYKERQ"/>
<proteinExistence type="predicted"/>
<evidence type="ECO:0000256" key="6">
    <source>
        <dbReference type="SAM" id="Phobius"/>
    </source>
</evidence>
<evidence type="ECO:0000313" key="7">
    <source>
        <dbReference type="EnsemblMetazoa" id="OVOC2173.1"/>
    </source>
</evidence>
<reference evidence="8" key="1">
    <citation type="submission" date="2013-10" db="EMBL/GenBank/DDBJ databases">
        <title>Genome sequencing of Onchocerca volvulus.</title>
        <authorList>
            <person name="Cotton J."/>
            <person name="Tsai J."/>
            <person name="Stanley E."/>
            <person name="Tracey A."/>
            <person name="Holroyd N."/>
            <person name="Lustigman S."/>
            <person name="Berriman M."/>
        </authorList>
    </citation>
    <scope>NUCLEOTIDE SEQUENCE</scope>
</reference>
<evidence type="ECO:0000256" key="2">
    <source>
        <dbReference type="ARBA" id="ARBA00022692"/>
    </source>
</evidence>